<comment type="catalytic activity">
    <reaction evidence="4">
        <text>2 cob(II)alamin + reduced [electron-transfer flavoprotein] + 2 ATP = 2 adenosylcob(III)alamin + 2 triphosphate + oxidized [electron-transfer flavoprotein] + 3 H(+)</text>
        <dbReference type="Rhea" id="RHEA:28671"/>
        <dbReference type="Rhea" id="RHEA-COMP:10685"/>
        <dbReference type="Rhea" id="RHEA-COMP:10686"/>
        <dbReference type="ChEBI" id="CHEBI:15378"/>
        <dbReference type="ChEBI" id="CHEBI:16304"/>
        <dbReference type="ChEBI" id="CHEBI:18036"/>
        <dbReference type="ChEBI" id="CHEBI:18408"/>
        <dbReference type="ChEBI" id="CHEBI:30616"/>
        <dbReference type="ChEBI" id="CHEBI:57692"/>
        <dbReference type="ChEBI" id="CHEBI:58307"/>
        <dbReference type="EC" id="2.5.1.17"/>
    </reaction>
</comment>
<keyword evidence="3 4" id="KW-0067">ATP-binding</keyword>
<dbReference type="EC" id="2.5.1.17" evidence="4"/>
<evidence type="ECO:0000256" key="3">
    <source>
        <dbReference type="ARBA" id="ARBA00022840"/>
    </source>
</evidence>
<dbReference type="Pfam" id="PF01923">
    <property type="entry name" value="Cob_adeno_trans"/>
    <property type="match status" value="1"/>
</dbReference>
<dbReference type="NCBIfam" id="TIGR00636">
    <property type="entry name" value="PduO_Nterm"/>
    <property type="match status" value="1"/>
</dbReference>
<dbReference type="Gene3D" id="1.20.1200.10">
    <property type="entry name" value="Cobalamin adenosyltransferase-like"/>
    <property type="match status" value="1"/>
</dbReference>
<feature type="domain" description="Cobalamin adenosyltransferase-like" evidence="5">
    <location>
        <begin position="3"/>
        <end position="169"/>
    </location>
</feature>
<dbReference type="Proteomes" id="UP000245263">
    <property type="component" value="Chromosome 1"/>
</dbReference>
<evidence type="ECO:0000256" key="1">
    <source>
        <dbReference type="ARBA" id="ARBA00022679"/>
    </source>
</evidence>
<dbReference type="InterPro" id="IPR029499">
    <property type="entry name" value="PduO-typ"/>
</dbReference>
<gene>
    <name evidence="6" type="ORF">LPTSP3_g16400</name>
</gene>
<dbReference type="SUPFAM" id="SSF89028">
    <property type="entry name" value="Cobalamin adenosyltransferase-like"/>
    <property type="match status" value="1"/>
</dbReference>
<evidence type="ECO:0000256" key="2">
    <source>
        <dbReference type="ARBA" id="ARBA00022741"/>
    </source>
</evidence>
<evidence type="ECO:0000313" key="7">
    <source>
        <dbReference type="Proteomes" id="UP000245263"/>
    </source>
</evidence>
<evidence type="ECO:0000259" key="5">
    <source>
        <dbReference type="Pfam" id="PF01923"/>
    </source>
</evidence>
<comment type="pathway">
    <text evidence="4">Cofactor biosynthesis; adenosylcobalamin biosynthesis; adenosylcobalamin from cob(II)yrinate a,c-diamide: step 2/7.</text>
</comment>
<sequence length="186" mass="20716">MKIYTKAGDAGQTYLASGIRVPKTDGRVELYGTCDELNSFLGLALTFCKLKDPKFTEVLSEIQHLLFEVGSELAGYIPKGQTESIIKEEDIVSLESEIDRLTESLVPLKNFVLPGGTELASALHIARTVSRRLERDVIRYIESGGNVSQSIRTYLNRLSDYFFTAARFANQAEGVSETTWKSRTKP</sequence>
<dbReference type="PANTHER" id="PTHR12213:SF0">
    <property type="entry name" value="CORRINOID ADENOSYLTRANSFERASE MMAB"/>
    <property type="match status" value="1"/>
</dbReference>
<accession>A0ABM7UJ51</accession>
<keyword evidence="2 4" id="KW-0547">Nucleotide-binding</keyword>
<keyword evidence="7" id="KW-1185">Reference proteome</keyword>
<keyword evidence="4" id="KW-0169">Cobalamin biosynthesis</keyword>
<dbReference type="InterPro" id="IPR036451">
    <property type="entry name" value="CblAdoTrfase-like_sf"/>
</dbReference>
<name>A0ABM7UJ51_9LEPT</name>
<evidence type="ECO:0000313" key="6">
    <source>
        <dbReference type="EMBL" id="BDA78710.1"/>
    </source>
</evidence>
<dbReference type="RefSeq" id="WP_109019689.1">
    <property type="nucleotide sequence ID" value="NZ_AP025028.1"/>
</dbReference>
<reference evidence="6 7" key="1">
    <citation type="submission" date="2021-08" db="EMBL/GenBank/DDBJ databases">
        <title>Complete genome sequence of Leptospira kobayashii strain E30.</title>
        <authorList>
            <person name="Nakao R."/>
            <person name="Nakamura S."/>
            <person name="Masuzawa T."/>
            <person name="Koizumi N."/>
        </authorList>
    </citation>
    <scope>NUCLEOTIDE SEQUENCE [LARGE SCALE GENOMIC DNA]</scope>
    <source>
        <strain evidence="6 7">E30</strain>
    </source>
</reference>
<proteinExistence type="inferred from homology"/>
<protein>
    <recommendedName>
        <fullName evidence="4">Corrinoid adenosyltransferase</fullName>
        <ecNumber evidence="4">2.5.1.17</ecNumber>
    </recommendedName>
    <alternativeName>
        <fullName evidence="4">Cob(II)alamin adenosyltransferase</fullName>
    </alternativeName>
    <alternativeName>
        <fullName evidence="4">Cob(II)yrinic acid a,c-diamide adenosyltransferase</fullName>
    </alternativeName>
    <alternativeName>
        <fullName evidence="4">Cobinamide/cobalamin adenosyltransferase</fullName>
    </alternativeName>
</protein>
<organism evidence="6 7">
    <name type="scientific">Leptospira kobayashii</name>
    <dbReference type="NCBI Taxonomy" id="1917830"/>
    <lineage>
        <taxon>Bacteria</taxon>
        <taxon>Pseudomonadati</taxon>
        <taxon>Spirochaetota</taxon>
        <taxon>Spirochaetia</taxon>
        <taxon>Leptospirales</taxon>
        <taxon>Leptospiraceae</taxon>
        <taxon>Leptospira</taxon>
    </lineage>
</organism>
<comment type="similarity">
    <text evidence="4">Belongs to the Cob(I)alamin adenosyltransferase family.</text>
</comment>
<dbReference type="InterPro" id="IPR016030">
    <property type="entry name" value="CblAdoTrfase-like"/>
</dbReference>
<comment type="catalytic activity">
    <reaction evidence="4">
        <text>2 cob(II)yrinate a,c diamide + reduced [electron-transfer flavoprotein] + 2 ATP = 2 adenosylcob(III)yrinate a,c-diamide + 2 triphosphate + oxidized [electron-transfer flavoprotein] + 3 H(+)</text>
        <dbReference type="Rhea" id="RHEA:11528"/>
        <dbReference type="Rhea" id="RHEA-COMP:10685"/>
        <dbReference type="Rhea" id="RHEA-COMP:10686"/>
        <dbReference type="ChEBI" id="CHEBI:15378"/>
        <dbReference type="ChEBI" id="CHEBI:18036"/>
        <dbReference type="ChEBI" id="CHEBI:30616"/>
        <dbReference type="ChEBI" id="CHEBI:57692"/>
        <dbReference type="ChEBI" id="CHEBI:58307"/>
        <dbReference type="ChEBI" id="CHEBI:58503"/>
        <dbReference type="ChEBI" id="CHEBI:58537"/>
        <dbReference type="EC" id="2.5.1.17"/>
    </reaction>
</comment>
<dbReference type="PANTHER" id="PTHR12213">
    <property type="entry name" value="CORRINOID ADENOSYLTRANSFERASE"/>
    <property type="match status" value="1"/>
</dbReference>
<evidence type="ECO:0000256" key="4">
    <source>
        <dbReference type="RuleBase" id="RU366026"/>
    </source>
</evidence>
<dbReference type="EMBL" id="AP025028">
    <property type="protein sequence ID" value="BDA78710.1"/>
    <property type="molecule type" value="Genomic_DNA"/>
</dbReference>
<keyword evidence="1 4" id="KW-0808">Transferase</keyword>